<feature type="region of interest" description="Disordered" evidence="14">
    <location>
        <begin position="765"/>
        <end position="788"/>
    </location>
</feature>
<evidence type="ECO:0000256" key="5">
    <source>
        <dbReference type="ARBA" id="ARBA00022723"/>
    </source>
</evidence>
<dbReference type="PANTHER" id="PTHR46422:SF11">
    <property type="entry name" value="SERINE_THREONINE-PROTEIN PHOSPHATASE"/>
    <property type="match status" value="1"/>
</dbReference>
<dbReference type="InterPro" id="IPR015915">
    <property type="entry name" value="Kelch-typ_b-propeller"/>
</dbReference>
<keyword evidence="10" id="KW-0539">Nucleus</keyword>
<dbReference type="GO" id="GO:0004722">
    <property type="term" value="F:protein serine/threonine phosphatase activity"/>
    <property type="evidence" value="ECO:0007669"/>
    <property type="project" value="UniProtKB-EC"/>
</dbReference>
<evidence type="ECO:0000256" key="3">
    <source>
        <dbReference type="ARBA" id="ARBA00005671"/>
    </source>
</evidence>
<dbReference type="GO" id="GO:0046872">
    <property type="term" value="F:metal ion binding"/>
    <property type="evidence" value="ECO:0007669"/>
    <property type="project" value="UniProtKB-KW"/>
</dbReference>
<feature type="transmembrane region" description="Helical" evidence="15">
    <location>
        <begin position="335"/>
        <end position="358"/>
    </location>
</feature>
<dbReference type="SUPFAM" id="SSF117281">
    <property type="entry name" value="Kelch motif"/>
    <property type="match status" value="2"/>
</dbReference>
<dbReference type="AlphaFoldDB" id="A0A397ZAU9"/>
<dbReference type="GO" id="GO:0009742">
    <property type="term" value="P:brassinosteroid mediated signaling pathway"/>
    <property type="evidence" value="ECO:0007669"/>
    <property type="project" value="InterPro"/>
</dbReference>
<evidence type="ECO:0000256" key="14">
    <source>
        <dbReference type="SAM" id="MobiDB-lite"/>
    </source>
</evidence>
<evidence type="ECO:0000259" key="16">
    <source>
        <dbReference type="PROSITE" id="PS00125"/>
    </source>
</evidence>
<comment type="subcellular location">
    <subcellularLocation>
        <location evidence="2">Nucleus</location>
    </subcellularLocation>
</comment>
<keyword evidence="15" id="KW-1133">Transmembrane helix</keyword>
<sequence length="788" mass="88445">MADLNLRQFPPPPYATSTTQTLFNPQEDLPGPRCGHTLTAVYHRLILFGGVTLVPSDGSDNSLQYLTNSVYCLNSLTKKWTRVYPEGEPPSPRTNHAAVSCGDGVIIQGGIGPSGICNGDLHVLDMSSDTFKWKKVVVQEGMAPCPRYGHVMGLAGEKLVIFGGINEGNLVLADTWALNTTRHPNVWQILYPYGDLPCGRVYASASSTRDHRYFMLNGGRDQHGMPLGDTYKLEPFSSSGFWVWTRSPHLDLSKRYQHAAVFVNLRLHVFGGALSNTHLVDAEEAVSVLDTSTGVWVDTSNEVMRRSLHAAASIGSRIYVYGGIREGNYFDLFRIYLSIGNFAAFIFFTIFFCVGVFLDDLLISGELLSSGPTVPSFLWRSQNTPRPPASDMNDGYKPNFSREKLHDLVNKVISTLLRPQTWEPPVDRKFFLSFPELAELCFAAKQIIEQEPTVLQLYAPIKVFGDLHGQFGDLMRLFYEYGYPSRQGDIAYIDYLFLGDYVDRGKHSLETIILLLALKARDTFYYYCFYLQRCVYVSFVQVEYPKNIHLIRGNHEAEATNTVYGFLDECIERIECNDGNRAFKLINDLFSHLPLAALIEKKIFCVHGGIGSSVFTMEQITNIKRPVDMDCEYNYKVVKDLLCFCLLHINRSDPTAHDSILGIGVNERGSHIVSFGPDRVNAFCERNDIDMIIRGHECVLDGFERFAQGKLITVFSATNYCGKFKNAGAILVIGRNLDVVPKLIHPLPPPISPSENVPDKAWIEVDRERPPTPIRGQRKPDFEQGSTS</sequence>
<accession>A0A397ZAU9</accession>
<evidence type="ECO:0000256" key="1">
    <source>
        <dbReference type="ARBA" id="ARBA00001936"/>
    </source>
</evidence>
<keyword evidence="15" id="KW-0812">Transmembrane</keyword>
<protein>
    <recommendedName>
        <fullName evidence="13">Serine/threonine-protein phosphatase</fullName>
        <ecNumber evidence="13">3.1.3.16</ecNumber>
    </recommendedName>
</protein>
<dbReference type="SUPFAM" id="SSF56300">
    <property type="entry name" value="Metallo-dependent phosphatases"/>
    <property type="match status" value="1"/>
</dbReference>
<feature type="region of interest" description="Disordered" evidence="14">
    <location>
        <begin position="1"/>
        <end position="28"/>
    </location>
</feature>
<evidence type="ECO:0000256" key="8">
    <source>
        <dbReference type="ARBA" id="ARBA00022912"/>
    </source>
</evidence>
<keyword evidence="8" id="KW-0904">Protein phosphatase</keyword>
<keyword evidence="7 13" id="KW-0378">Hydrolase</keyword>
<proteinExistence type="inferred from homology"/>
<dbReference type="InterPro" id="IPR012391">
    <property type="entry name" value="Ser/Thr_prot_Pase_BSU1"/>
</dbReference>
<evidence type="ECO:0000313" key="18">
    <source>
        <dbReference type="Proteomes" id="UP000264353"/>
    </source>
</evidence>
<evidence type="ECO:0000313" key="17">
    <source>
        <dbReference type="EMBL" id="RID62601.1"/>
    </source>
</evidence>
<dbReference type="SMART" id="SM00156">
    <property type="entry name" value="PP2Ac"/>
    <property type="match status" value="1"/>
</dbReference>
<dbReference type="PIRSF" id="PIRSF036363">
    <property type="entry name" value="PPP_BSU1"/>
    <property type="match status" value="1"/>
</dbReference>
<keyword evidence="6" id="KW-0677">Repeat</keyword>
<comment type="cofactor">
    <cofactor evidence="1">
        <name>Mn(2+)</name>
        <dbReference type="ChEBI" id="CHEBI:29035"/>
    </cofactor>
</comment>
<evidence type="ECO:0000256" key="13">
    <source>
        <dbReference type="RuleBase" id="RU004273"/>
    </source>
</evidence>
<dbReference type="EC" id="3.1.3.16" evidence="13"/>
<organism evidence="17 18">
    <name type="scientific">Brassica campestris</name>
    <name type="common">Field mustard</name>
    <dbReference type="NCBI Taxonomy" id="3711"/>
    <lineage>
        <taxon>Eukaryota</taxon>
        <taxon>Viridiplantae</taxon>
        <taxon>Streptophyta</taxon>
        <taxon>Embryophyta</taxon>
        <taxon>Tracheophyta</taxon>
        <taxon>Spermatophyta</taxon>
        <taxon>Magnoliopsida</taxon>
        <taxon>eudicotyledons</taxon>
        <taxon>Gunneridae</taxon>
        <taxon>Pentapetalae</taxon>
        <taxon>rosids</taxon>
        <taxon>malvids</taxon>
        <taxon>Brassicales</taxon>
        <taxon>Brassicaceae</taxon>
        <taxon>Brassiceae</taxon>
        <taxon>Brassica</taxon>
    </lineage>
</organism>
<dbReference type="PROSITE" id="PS00125">
    <property type="entry name" value="SER_THR_PHOSPHATASE"/>
    <property type="match status" value="1"/>
</dbReference>
<feature type="domain" description="Serine/threonine specific protein phosphatases" evidence="16">
    <location>
        <begin position="551"/>
        <end position="556"/>
    </location>
</feature>
<dbReference type="InterPro" id="IPR004843">
    <property type="entry name" value="Calcineurin-like_PHP"/>
</dbReference>
<name>A0A397ZAU9_BRACM</name>
<dbReference type="PANTHER" id="PTHR46422">
    <property type="entry name" value="SERINE/THREONINE-PROTEIN PHOSPHATASE BSL3"/>
    <property type="match status" value="1"/>
</dbReference>
<evidence type="ECO:0000256" key="15">
    <source>
        <dbReference type="SAM" id="Phobius"/>
    </source>
</evidence>
<keyword evidence="15" id="KW-0472">Membrane</keyword>
<dbReference type="GO" id="GO:0005886">
    <property type="term" value="C:plasma membrane"/>
    <property type="evidence" value="ECO:0007669"/>
    <property type="project" value="UniProtKB-ARBA"/>
</dbReference>
<dbReference type="InterPro" id="IPR006186">
    <property type="entry name" value="Ser/Thr-sp_prot-phosphatase"/>
</dbReference>
<evidence type="ECO:0000256" key="7">
    <source>
        <dbReference type="ARBA" id="ARBA00022801"/>
    </source>
</evidence>
<dbReference type="Gene3D" id="3.60.21.10">
    <property type="match status" value="1"/>
</dbReference>
<dbReference type="Pfam" id="PF00149">
    <property type="entry name" value="Metallophos"/>
    <property type="match status" value="1"/>
</dbReference>
<evidence type="ECO:0000256" key="2">
    <source>
        <dbReference type="ARBA" id="ARBA00004123"/>
    </source>
</evidence>
<reference evidence="17 18" key="1">
    <citation type="submission" date="2018-06" db="EMBL/GenBank/DDBJ databases">
        <title>WGS assembly of Brassica rapa FPsc.</title>
        <authorList>
            <person name="Bowman J."/>
            <person name="Kohchi T."/>
            <person name="Yamato K."/>
            <person name="Jenkins J."/>
            <person name="Shu S."/>
            <person name="Ishizaki K."/>
            <person name="Yamaoka S."/>
            <person name="Nishihama R."/>
            <person name="Nakamura Y."/>
            <person name="Berger F."/>
            <person name="Adam C."/>
            <person name="Aki S."/>
            <person name="Althoff F."/>
            <person name="Araki T."/>
            <person name="Arteaga-Vazquez M."/>
            <person name="Balasubrmanian S."/>
            <person name="Bauer D."/>
            <person name="Boehm C."/>
            <person name="Briginshaw L."/>
            <person name="Caballero-Perez J."/>
            <person name="Catarino B."/>
            <person name="Chen F."/>
            <person name="Chiyoda S."/>
            <person name="Chovatia M."/>
            <person name="Davies K."/>
            <person name="Delmans M."/>
            <person name="Demura T."/>
            <person name="Dierschke T."/>
            <person name="Dolan L."/>
            <person name="Dorantes-Acosta A."/>
            <person name="Eklund D."/>
            <person name="Florent S."/>
            <person name="Flores-Sandoval E."/>
            <person name="Fujiyama A."/>
            <person name="Fukuzawa H."/>
            <person name="Galik B."/>
            <person name="Grimanelli D."/>
            <person name="Grimwood J."/>
            <person name="Grossniklaus U."/>
            <person name="Hamada T."/>
            <person name="Haseloff J."/>
            <person name="Hetherington A."/>
            <person name="Higo A."/>
            <person name="Hirakawa Y."/>
            <person name="Hundley H."/>
            <person name="Ikeda Y."/>
            <person name="Inoue K."/>
            <person name="Inoue S."/>
            <person name="Ishida S."/>
            <person name="Jia Q."/>
            <person name="Kakita M."/>
            <person name="Kanazawa T."/>
            <person name="Kawai Y."/>
            <person name="Kawashima T."/>
            <person name="Kennedy M."/>
            <person name="Kinose K."/>
            <person name="Kinoshita T."/>
            <person name="Kohara Y."/>
            <person name="Koide E."/>
            <person name="Komatsu K."/>
            <person name="Kopischke S."/>
            <person name="Kubo M."/>
            <person name="Kyozuka J."/>
            <person name="Lagercrantz U."/>
            <person name="Lin S."/>
            <person name="Lindquist E."/>
            <person name="Lipzen A."/>
            <person name="Lu C."/>
            <person name="Luna E."/>
            <person name="Martienssen R."/>
            <person name="Minamino N."/>
            <person name="Mizutani M."/>
            <person name="Mizutani M."/>
            <person name="Mochizuki N."/>
            <person name="Monte I."/>
            <person name="Mosher R."/>
            <person name="Nagasaki H."/>
            <person name="Nakagami H."/>
            <person name="Naramoto S."/>
            <person name="Nishitani K."/>
            <person name="Ohtani M."/>
            <person name="Okamoto T."/>
            <person name="Okumura M."/>
            <person name="Phillips J."/>
            <person name="Pollak B."/>
            <person name="Reinders A."/>
            <person name="Roevekamp M."/>
            <person name="Sano R."/>
            <person name="Sawa S."/>
            <person name="Schmid M."/>
            <person name="Shirakawa M."/>
            <person name="Solano R."/>
            <person name="Spunde A."/>
            <person name="Suetsugu N."/>
            <person name="Sugano S."/>
            <person name="Sugiyama A."/>
            <person name="Sun R."/>
            <person name="Suzuki Y."/>
            <person name="Takenaka M."/>
            <person name="Takezawa D."/>
            <person name="Tomogane H."/>
            <person name="Tsuzuki M."/>
            <person name="Ueda T."/>
            <person name="Umeda M."/>
            <person name="Ward J."/>
            <person name="Watanabe Y."/>
            <person name="Yazaki K."/>
            <person name="Yokoyama R."/>
            <person name="Yoshitake Y."/>
            <person name="Yotsui I."/>
            <person name="Zachgo S."/>
            <person name="Schmutz J."/>
        </authorList>
    </citation>
    <scope>NUCLEOTIDE SEQUENCE [LARGE SCALE GENOMIC DNA]</scope>
    <source>
        <strain evidence="18">cv. B-3</strain>
    </source>
</reference>
<comment type="catalytic activity">
    <reaction evidence="11">
        <text>O-phospho-L-seryl-[protein] + H2O = L-seryl-[protein] + phosphate</text>
        <dbReference type="Rhea" id="RHEA:20629"/>
        <dbReference type="Rhea" id="RHEA-COMP:9863"/>
        <dbReference type="Rhea" id="RHEA-COMP:11604"/>
        <dbReference type="ChEBI" id="CHEBI:15377"/>
        <dbReference type="ChEBI" id="CHEBI:29999"/>
        <dbReference type="ChEBI" id="CHEBI:43474"/>
        <dbReference type="ChEBI" id="CHEBI:83421"/>
        <dbReference type="EC" id="3.1.3.16"/>
    </reaction>
</comment>
<keyword evidence="5" id="KW-0479">Metal-binding</keyword>
<keyword evidence="9" id="KW-0464">Manganese</keyword>
<evidence type="ECO:0000256" key="10">
    <source>
        <dbReference type="ARBA" id="ARBA00023242"/>
    </source>
</evidence>
<gene>
    <name evidence="17" type="ORF">BRARA_E01664</name>
</gene>
<evidence type="ECO:0000256" key="11">
    <source>
        <dbReference type="ARBA" id="ARBA00047761"/>
    </source>
</evidence>
<dbReference type="Gene3D" id="2.120.10.80">
    <property type="entry name" value="Kelch-type beta propeller"/>
    <property type="match status" value="2"/>
</dbReference>
<feature type="compositionally biased region" description="Polar residues" evidence="14">
    <location>
        <begin position="15"/>
        <end position="24"/>
    </location>
</feature>
<evidence type="ECO:0000256" key="6">
    <source>
        <dbReference type="ARBA" id="ARBA00022737"/>
    </source>
</evidence>
<dbReference type="Proteomes" id="UP000264353">
    <property type="component" value="Chromosome A5"/>
</dbReference>
<evidence type="ECO:0000256" key="12">
    <source>
        <dbReference type="ARBA" id="ARBA00048336"/>
    </source>
</evidence>
<dbReference type="EMBL" id="CM010632">
    <property type="protein sequence ID" value="RID62601.1"/>
    <property type="molecule type" value="Genomic_DNA"/>
</dbReference>
<dbReference type="GO" id="GO:0005634">
    <property type="term" value="C:nucleus"/>
    <property type="evidence" value="ECO:0007669"/>
    <property type="project" value="UniProtKB-SubCell"/>
</dbReference>
<evidence type="ECO:0000256" key="9">
    <source>
        <dbReference type="ARBA" id="ARBA00023211"/>
    </source>
</evidence>
<evidence type="ECO:0000256" key="4">
    <source>
        <dbReference type="ARBA" id="ARBA00022441"/>
    </source>
</evidence>
<dbReference type="PRINTS" id="PR00114">
    <property type="entry name" value="STPHPHTASE"/>
</dbReference>
<dbReference type="FunFam" id="3.60.21.10:FF:000008">
    <property type="entry name" value="Serine/threonine-protein phosphatase"/>
    <property type="match status" value="1"/>
</dbReference>
<comment type="similarity">
    <text evidence="3">Belongs to the PPP phosphatase family. BSU subfamily.</text>
</comment>
<dbReference type="Pfam" id="PF24681">
    <property type="entry name" value="Kelch_KLHDC2_KLHL20_DRC7"/>
    <property type="match status" value="1"/>
</dbReference>
<comment type="catalytic activity">
    <reaction evidence="12 13">
        <text>O-phospho-L-threonyl-[protein] + H2O = L-threonyl-[protein] + phosphate</text>
        <dbReference type="Rhea" id="RHEA:47004"/>
        <dbReference type="Rhea" id="RHEA-COMP:11060"/>
        <dbReference type="Rhea" id="RHEA-COMP:11605"/>
        <dbReference type="ChEBI" id="CHEBI:15377"/>
        <dbReference type="ChEBI" id="CHEBI:30013"/>
        <dbReference type="ChEBI" id="CHEBI:43474"/>
        <dbReference type="ChEBI" id="CHEBI:61977"/>
        <dbReference type="EC" id="3.1.3.16"/>
    </reaction>
</comment>
<dbReference type="InterPro" id="IPR029052">
    <property type="entry name" value="Metallo-depent_PP-like"/>
</dbReference>
<keyword evidence="4" id="KW-0880">Kelch repeat</keyword>